<keyword evidence="2 4" id="KW-0808">Transferase</keyword>
<dbReference type="AlphaFoldDB" id="A0A6M2CJT3"/>
<dbReference type="GO" id="GO:0008146">
    <property type="term" value="F:sulfotransferase activity"/>
    <property type="evidence" value="ECO:0007669"/>
    <property type="project" value="InterPro"/>
</dbReference>
<reference evidence="4" key="1">
    <citation type="submission" date="2019-09" db="EMBL/GenBank/DDBJ databases">
        <title>Organ-specific transcriptomic study of the physiology of the cattle tick, Rhipicephalus microplus.</title>
        <authorList>
            <person name="Tirloni L."/>
            <person name="Braz G."/>
            <person name="Gandara A.C.P."/>
            <person name="Sabadin G.A."/>
            <person name="da Silva R.M."/>
            <person name="Guizzo M.G."/>
            <person name="Machado J.A."/>
            <person name="Costa E.P."/>
            <person name="Gomes H.F."/>
            <person name="Moraes J."/>
            <person name="Mota M.B.S."/>
            <person name="Mesquita R.D."/>
            <person name="Alvarenga P.H."/>
            <person name="Alves F."/>
            <person name="Seixas A."/>
            <person name="da Fonseca R.N."/>
            <person name="Fogaca A."/>
            <person name="Logullo C."/>
            <person name="Tanaka A."/>
            <person name="Daffre S."/>
            <person name="Termignoni C."/>
            <person name="Vaz I.S.Jr."/>
            <person name="Oliveira P.L."/>
            <person name="Ribeiro J.M."/>
        </authorList>
    </citation>
    <scope>NUCLEOTIDE SEQUENCE</scope>
    <source>
        <strain evidence="4">Porto Alegre</strain>
    </source>
</reference>
<dbReference type="InterPro" id="IPR000863">
    <property type="entry name" value="Sulfotransferase_dom"/>
</dbReference>
<dbReference type="InterPro" id="IPR027417">
    <property type="entry name" value="P-loop_NTPase"/>
</dbReference>
<comment type="similarity">
    <text evidence="1">Belongs to the sulfotransferase 1 family.</text>
</comment>
<dbReference type="Pfam" id="PF00685">
    <property type="entry name" value="Sulfotransfer_1"/>
    <property type="match status" value="1"/>
</dbReference>
<evidence type="ECO:0000259" key="3">
    <source>
        <dbReference type="Pfam" id="PF00685"/>
    </source>
</evidence>
<dbReference type="VEuPathDB" id="VectorBase:LOC119172370"/>
<feature type="domain" description="Sulfotransferase" evidence="3">
    <location>
        <begin position="47"/>
        <end position="310"/>
    </location>
</feature>
<accession>A0A6M2CJT3</accession>
<dbReference type="EMBL" id="GHWJ01001017">
    <property type="protein sequence ID" value="NOV33754.1"/>
    <property type="molecule type" value="Transcribed_RNA"/>
</dbReference>
<dbReference type="PANTHER" id="PTHR11783">
    <property type="entry name" value="SULFOTRANSFERASE SULT"/>
    <property type="match status" value="1"/>
</dbReference>
<dbReference type="Gene3D" id="3.40.50.300">
    <property type="entry name" value="P-loop containing nucleotide triphosphate hydrolases"/>
    <property type="match status" value="1"/>
</dbReference>
<evidence type="ECO:0000256" key="1">
    <source>
        <dbReference type="ARBA" id="ARBA00005771"/>
    </source>
</evidence>
<dbReference type="OrthoDB" id="205623at2759"/>
<sequence length="323" mass="37313">METAAMTVEVRPRPGGPVYLDVDGLRINKRFSPRVVRGAVRYQATASDTFLLSYPKCGTHWAQQIAFLISHRGIPPANALELHMYAPSLEKFGAETLAELPDRGLIRSHLPYDLVPKHPQAKYIFVCRNPKDVCVSFFYHTKSLPECGFVDGKFEDFFEIFMEGETDFGDYFEHVLPWYQRRDDDNVLFLNYENMKSDPRRHVLEMAAFLDKDRYDELLRKESMLADVLKYSSSECMKKEAMNGHVAQSIKCTSKAAVPEIMRVLFETPGSIREVSDVVRFARTGGWKEHFTPEMNERMEKKILEKFAQTDLISLWRQYGIIS</sequence>
<evidence type="ECO:0000313" key="4">
    <source>
        <dbReference type="EMBL" id="NOV33754.1"/>
    </source>
</evidence>
<proteinExistence type="inferred from homology"/>
<dbReference type="SUPFAM" id="SSF52540">
    <property type="entry name" value="P-loop containing nucleoside triphosphate hydrolases"/>
    <property type="match status" value="1"/>
</dbReference>
<name>A0A6M2CJT3_RHIMP</name>
<evidence type="ECO:0000256" key="2">
    <source>
        <dbReference type="ARBA" id="ARBA00022679"/>
    </source>
</evidence>
<organism evidence="4">
    <name type="scientific">Rhipicephalus microplus</name>
    <name type="common">Cattle tick</name>
    <name type="synonym">Boophilus microplus</name>
    <dbReference type="NCBI Taxonomy" id="6941"/>
    <lineage>
        <taxon>Eukaryota</taxon>
        <taxon>Metazoa</taxon>
        <taxon>Ecdysozoa</taxon>
        <taxon>Arthropoda</taxon>
        <taxon>Chelicerata</taxon>
        <taxon>Arachnida</taxon>
        <taxon>Acari</taxon>
        <taxon>Parasitiformes</taxon>
        <taxon>Ixodida</taxon>
        <taxon>Ixodoidea</taxon>
        <taxon>Ixodidae</taxon>
        <taxon>Rhipicephalinae</taxon>
        <taxon>Rhipicephalus</taxon>
        <taxon>Boophilus</taxon>
    </lineage>
</organism>
<protein>
    <submittedName>
        <fullName evidence="4">Putative sulfotransferase</fullName>
    </submittedName>
</protein>